<dbReference type="SUPFAM" id="SSF48371">
    <property type="entry name" value="ARM repeat"/>
    <property type="match status" value="2"/>
</dbReference>
<accession>A0A1Z3HPD1</accession>
<keyword evidence="2" id="KW-0605">Phycobilisome</keyword>
<dbReference type="PANTHER" id="PTHR12697:SF5">
    <property type="entry name" value="DEOXYHYPUSINE HYDROXYLASE"/>
    <property type="match status" value="1"/>
</dbReference>
<dbReference type="InterPro" id="IPR016024">
    <property type="entry name" value="ARM-type_fold"/>
</dbReference>
<evidence type="ECO:0000256" key="3">
    <source>
        <dbReference type="ARBA" id="ARBA00045876"/>
    </source>
</evidence>
<dbReference type="InterPro" id="IPR011989">
    <property type="entry name" value="ARM-like"/>
</dbReference>
<dbReference type="EMBL" id="CP021983">
    <property type="protein sequence ID" value="ASC72159.1"/>
    <property type="molecule type" value="Genomic_DNA"/>
</dbReference>
<dbReference type="InterPro" id="IPR021133">
    <property type="entry name" value="HEAT_type_2"/>
</dbReference>
<dbReference type="Proteomes" id="UP000191901">
    <property type="component" value="Chromosome"/>
</dbReference>
<dbReference type="KEGG" id="hhg:XM38_031130"/>
<dbReference type="AlphaFoldDB" id="A0A1Z3HPD1"/>
<organism evidence="4 5">
    <name type="scientific">Halomicronema hongdechloris C2206</name>
    <dbReference type="NCBI Taxonomy" id="1641165"/>
    <lineage>
        <taxon>Bacteria</taxon>
        <taxon>Bacillati</taxon>
        <taxon>Cyanobacteriota</taxon>
        <taxon>Cyanophyceae</taxon>
        <taxon>Nodosilineales</taxon>
        <taxon>Nodosilineaceae</taxon>
        <taxon>Halomicronema</taxon>
    </lineage>
</organism>
<dbReference type="InterPro" id="IPR004155">
    <property type="entry name" value="PBS_lyase_HEAT"/>
</dbReference>
<keyword evidence="1" id="KW-0042">Antenna complex</keyword>
<dbReference type="PROSITE" id="PS50077">
    <property type="entry name" value="HEAT_REPEAT"/>
    <property type="match status" value="2"/>
</dbReference>
<comment type="function">
    <text evidence="3">Catalyzes the hydroxylation of the N(6)-(4-aminobutyl)-L-lysine intermediate produced by deoxyhypusine synthase/DHPS on a critical lysine of the eukaryotic translation initiation factor 5A/eIF-5A. This is the second step of the post-translational modification of that lysine into an unusual amino acid residue named hypusine. Hypusination is unique to mature eIF-5A factor and is essential for its function.</text>
</comment>
<evidence type="ECO:0000256" key="2">
    <source>
        <dbReference type="ARBA" id="ARBA00022738"/>
    </source>
</evidence>
<gene>
    <name evidence="4" type="ORF">XM38_031130</name>
</gene>
<proteinExistence type="predicted"/>
<evidence type="ECO:0000313" key="5">
    <source>
        <dbReference type="Proteomes" id="UP000191901"/>
    </source>
</evidence>
<sequence length="367" mass="39926">MFSDQPAAIATAIDTLLAGDFQDRWQVAKQFSEIGVAALPALLELMQDEALDWEVRWFVTRILGNFESSTAIEALIQLLLHSDDDDLRQMAAAALAQIGVAAVTALAPLLQYPVQRPLVVQALARIPHRAVIPLLMQVVRDEQASVRATAMAALGHFSQPDLLPVLMMALDDREATVRAEAVRGLGRWSATQMQPAHIARLAQGLTDVDDNVAQLTANTLGRLGTPPAITALITALQGPPPPVHRQVALVRSLMRCLTEGGLSCLMERWTTLALPAQAEIISGLNHLEDRALQEQAAMTLCHYLRVGIVPAPLWPHLILTLGYLRHPDALPLLQQLLQDDDPRVRMHASEALRQLNSQGSSSAPEAP</sequence>
<reference evidence="4 5" key="1">
    <citation type="journal article" date="2016" name="Biochim. Biophys. Acta">
        <title>Characterization of red-shifted phycobilisomes isolated from the chlorophyll f-containing cyanobacterium Halomicronema hongdechloris.</title>
        <authorList>
            <person name="Li Y."/>
            <person name="Lin Y."/>
            <person name="Garvey C.J."/>
            <person name="Birch D."/>
            <person name="Corkery R.W."/>
            <person name="Loughlin P.C."/>
            <person name="Scheer H."/>
            <person name="Willows R.D."/>
            <person name="Chen M."/>
        </authorList>
    </citation>
    <scope>NUCLEOTIDE SEQUENCE [LARGE SCALE GENOMIC DNA]</scope>
    <source>
        <strain evidence="4 5">C2206</strain>
    </source>
</reference>
<dbReference type="OrthoDB" id="5512944at2"/>
<dbReference type="Gene3D" id="1.25.10.10">
    <property type="entry name" value="Leucine-rich Repeat Variant"/>
    <property type="match status" value="3"/>
</dbReference>
<dbReference type="GO" id="GO:0016829">
    <property type="term" value="F:lyase activity"/>
    <property type="evidence" value="ECO:0007669"/>
    <property type="project" value="UniProtKB-KW"/>
</dbReference>
<name>A0A1Z3HPD1_9CYAN</name>
<dbReference type="GO" id="GO:0016491">
    <property type="term" value="F:oxidoreductase activity"/>
    <property type="evidence" value="ECO:0007669"/>
    <property type="project" value="TreeGrafter"/>
</dbReference>
<evidence type="ECO:0000256" key="1">
    <source>
        <dbReference type="ARBA" id="ARBA00022549"/>
    </source>
</evidence>
<dbReference type="STRING" id="1641165.XM38_07030"/>
<keyword evidence="5" id="KW-1185">Reference proteome</keyword>
<dbReference type="PANTHER" id="PTHR12697">
    <property type="entry name" value="PBS LYASE HEAT-LIKE PROTEIN"/>
    <property type="match status" value="1"/>
</dbReference>
<dbReference type="SMART" id="SM00567">
    <property type="entry name" value="EZ_HEAT"/>
    <property type="match status" value="8"/>
</dbReference>
<evidence type="ECO:0000313" key="4">
    <source>
        <dbReference type="EMBL" id="ASC72159.1"/>
    </source>
</evidence>
<dbReference type="GO" id="GO:0030089">
    <property type="term" value="C:phycobilisome"/>
    <property type="evidence" value="ECO:0007669"/>
    <property type="project" value="UniProtKB-KW"/>
</dbReference>
<dbReference type="Pfam" id="PF03130">
    <property type="entry name" value="HEAT_PBS"/>
    <property type="match status" value="1"/>
</dbReference>
<protein>
    <submittedName>
        <fullName evidence="4">PBS lyase</fullName>
    </submittedName>
</protein>
<dbReference type="Pfam" id="PF13646">
    <property type="entry name" value="HEAT_2"/>
    <property type="match status" value="3"/>
</dbReference>
<keyword evidence="4" id="KW-0456">Lyase</keyword>